<evidence type="ECO:0000256" key="5">
    <source>
        <dbReference type="ARBA" id="ARBA00015938"/>
    </source>
</evidence>
<dbReference type="Gene3D" id="2.60.40.10">
    <property type="entry name" value="Immunoglobulins"/>
    <property type="match status" value="1"/>
</dbReference>
<dbReference type="Pfam" id="PF00128">
    <property type="entry name" value="Alpha-amylase"/>
    <property type="match status" value="1"/>
</dbReference>
<dbReference type="InterPro" id="IPR006047">
    <property type="entry name" value="GH13_cat_dom"/>
</dbReference>
<dbReference type="EMBL" id="PDKW01000043">
    <property type="protein sequence ID" value="PGH55105.1"/>
    <property type="molecule type" value="Genomic_DNA"/>
</dbReference>
<dbReference type="SUPFAM" id="SSF51445">
    <property type="entry name" value="(Trans)glycosidases"/>
    <property type="match status" value="1"/>
</dbReference>
<dbReference type="InterPro" id="IPR017853">
    <property type="entry name" value="GH"/>
</dbReference>
<evidence type="ECO:0000256" key="15">
    <source>
        <dbReference type="PIRSR" id="PIRSR006337-1"/>
    </source>
</evidence>
<keyword evidence="7 14" id="KW-0378">Hydrolase</keyword>
<gene>
    <name evidence="18" type="primary">treZ</name>
    <name evidence="18" type="ORF">CRT60_30365</name>
</gene>
<feature type="active site" description="Nucleophile" evidence="15">
    <location>
        <position position="255"/>
    </location>
</feature>
<evidence type="ECO:0000256" key="14">
    <source>
        <dbReference type="PIRNR" id="PIRNR006337"/>
    </source>
</evidence>
<keyword evidence="9 14" id="KW-0326">Glycosidase</keyword>
<dbReference type="InterPro" id="IPR013783">
    <property type="entry name" value="Ig-like_fold"/>
</dbReference>
<evidence type="ECO:0000256" key="12">
    <source>
        <dbReference type="ARBA" id="ARBA00034013"/>
    </source>
</evidence>
<dbReference type="EC" id="3.2.1.141" evidence="4 13"/>
<keyword evidence="6" id="KW-0963">Cytoplasm</keyword>
<organism evidence="18 19">
    <name type="scientific">Azospirillum palustre</name>
    <dbReference type="NCBI Taxonomy" id="2044885"/>
    <lineage>
        <taxon>Bacteria</taxon>
        <taxon>Pseudomonadati</taxon>
        <taxon>Pseudomonadota</taxon>
        <taxon>Alphaproteobacteria</taxon>
        <taxon>Rhodospirillales</taxon>
        <taxon>Azospirillaceae</taxon>
        <taxon>Azospirillum</taxon>
    </lineage>
</organism>
<dbReference type="OrthoDB" id="9800174at2"/>
<dbReference type="Gene3D" id="3.20.20.80">
    <property type="entry name" value="Glycosidases"/>
    <property type="match status" value="1"/>
</dbReference>
<keyword evidence="19" id="KW-1185">Reference proteome</keyword>
<evidence type="ECO:0000256" key="16">
    <source>
        <dbReference type="PIRSR" id="PIRSR006337-3"/>
    </source>
</evidence>
<evidence type="ECO:0000313" key="19">
    <source>
        <dbReference type="Proteomes" id="UP000225379"/>
    </source>
</evidence>
<comment type="caution">
    <text evidence="18">The sequence shown here is derived from an EMBL/GenBank/DDBJ whole genome shotgun (WGS) entry which is preliminary data.</text>
</comment>
<sequence length="636" mass="69748">MEVLPGGAHARIWAPDAERVELVAEPDGRATVLGDEGNGYFSGAVPELEAGGLYRFRLDGKEMLYPDPMSRFQPEGPHGPSQLVDPHRFAWTDQGWQGRAIKGQVIYEMHIGTFTAEGTWDAALAELPALADLGVTVLELMPVSEFPGRFGWGYDGVNLFAPTRLYGDADAMRRFVNEAHRLGLAVILDVVYNHFGPDGNYLKCFADDYFTDRYRNDWGEAINFDGPNSEPVREFFLTNAAFWIEEYHLDGLRLDATQSINDGSEAQGKPHILTEISRAVRQAAGGRATIVVGENEPQHASMVKPAEEGGCGLCAIWNDDLHHSAMVALTGRMEAYYTDYRGTPQEFVSAMKHGFLYQGQWYRWQRKRRGMPAFGVPRPAFVSFLQNHDQIANSARGLRLHALTAPGRLRAMTALFLLGPGTPMLFQGQEFAASAPFLYFADHKPDLAGLVEKGRAEFLAQFPSIAGPAMQAALPKPHAEDSFTRCKLDHRERESNAAVWALHRDLLRLRREDPVFAAQCIGGLDGAVLGEEAFVLRFFGEGGDDRLLLLNLGRDLTLTVMAEPLLAPPLDGAWTVLWSSEEPAYGGCGTAAVEQPDGAWRLPGHAALVLGPAHGFSTESDDEGGNTTPVIVVSQG</sequence>
<evidence type="ECO:0000256" key="4">
    <source>
        <dbReference type="ARBA" id="ARBA00012268"/>
    </source>
</evidence>
<dbReference type="InterPro" id="IPR022567">
    <property type="entry name" value="DUF3459"/>
</dbReference>
<dbReference type="UniPathway" id="UPA00299"/>
<evidence type="ECO:0000256" key="3">
    <source>
        <dbReference type="ARBA" id="ARBA00008061"/>
    </source>
</evidence>
<evidence type="ECO:0000256" key="7">
    <source>
        <dbReference type="ARBA" id="ARBA00022801"/>
    </source>
</evidence>
<dbReference type="InterPro" id="IPR012768">
    <property type="entry name" value="Trehalose_TreZ"/>
</dbReference>
<dbReference type="Gene3D" id="1.10.10.760">
    <property type="entry name" value="E-set domains of sugar-utilizing enzymes"/>
    <property type="match status" value="1"/>
</dbReference>
<accession>A0A2B8BAZ7</accession>
<comment type="pathway">
    <text evidence="2 14">Glycan biosynthesis; trehalose biosynthesis.</text>
</comment>
<evidence type="ECO:0000256" key="8">
    <source>
        <dbReference type="ARBA" id="ARBA00023277"/>
    </source>
</evidence>
<evidence type="ECO:0000256" key="11">
    <source>
        <dbReference type="ARBA" id="ARBA00033284"/>
    </source>
</evidence>
<feature type="site" description="Transition state stabilizer" evidence="16">
    <location>
        <position position="389"/>
    </location>
</feature>
<dbReference type="Proteomes" id="UP000225379">
    <property type="component" value="Unassembled WGS sequence"/>
</dbReference>
<dbReference type="GO" id="GO:0005737">
    <property type="term" value="C:cytoplasm"/>
    <property type="evidence" value="ECO:0007669"/>
    <property type="project" value="UniProtKB-SubCell"/>
</dbReference>
<dbReference type="InterPro" id="IPR014756">
    <property type="entry name" value="Ig_E-set"/>
</dbReference>
<dbReference type="NCBIfam" id="TIGR02402">
    <property type="entry name" value="trehalose_TreZ"/>
    <property type="match status" value="1"/>
</dbReference>
<keyword evidence="8" id="KW-0119">Carbohydrate metabolism</keyword>
<name>A0A2B8BAZ7_9PROT</name>
<dbReference type="Pfam" id="PF11941">
    <property type="entry name" value="DUF3459"/>
    <property type="match status" value="1"/>
</dbReference>
<dbReference type="PANTHER" id="PTHR43651">
    <property type="entry name" value="1,4-ALPHA-GLUCAN-BRANCHING ENZYME"/>
    <property type="match status" value="1"/>
</dbReference>
<dbReference type="AlphaFoldDB" id="A0A2B8BAZ7"/>
<comment type="subcellular location">
    <subcellularLocation>
        <location evidence="1 15">Cytoplasm</location>
    </subcellularLocation>
</comment>
<feature type="active site" description="Proton donor" evidence="15">
    <location>
        <position position="294"/>
    </location>
</feature>
<proteinExistence type="inferred from homology"/>
<comment type="catalytic activity">
    <reaction evidence="12 14">
        <text>hydrolysis of (1-&gt;4)-alpha-D-glucosidic linkage in 4-alpha-D-[(1-&gt;4)-alpha-D-glucanosyl]n trehalose to yield trehalose and (1-&gt;4)-alpha-D-glucan.</text>
        <dbReference type="EC" id="3.2.1.141"/>
    </reaction>
</comment>
<evidence type="ECO:0000259" key="17">
    <source>
        <dbReference type="SMART" id="SM00642"/>
    </source>
</evidence>
<dbReference type="CDD" id="cd11325">
    <property type="entry name" value="AmyAc_GTHase"/>
    <property type="match status" value="1"/>
</dbReference>
<evidence type="ECO:0000256" key="2">
    <source>
        <dbReference type="ARBA" id="ARBA00005199"/>
    </source>
</evidence>
<evidence type="ECO:0000256" key="10">
    <source>
        <dbReference type="ARBA" id="ARBA00032057"/>
    </source>
</evidence>
<dbReference type="GO" id="GO:0005992">
    <property type="term" value="P:trehalose biosynthetic process"/>
    <property type="evidence" value="ECO:0007669"/>
    <property type="project" value="UniProtKB-UniRule"/>
</dbReference>
<reference evidence="19" key="1">
    <citation type="submission" date="2017-10" db="EMBL/GenBank/DDBJ databases">
        <authorList>
            <person name="Kravchenko I.K."/>
            <person name="Grouzdev D.S."/>
        </authorList>
    </citation>
    <scope>NUCLEOTIDE SEQUENCE [LARGE SCALE GENOMIC DNA]</scope>
    <source>
        <strain evidence="19">B2</strain>
    </source>
</reference>
<evidence type="ECO:0000256" key="9">
    <source>
        <dbReference type="ARBA" id="ARBA00023295"/>
    </source>
</evidence>
<dbReference type="InterPro" id="IPR044901">
    <property type="entry name" value="Trehalose_TreZ_E-set_sf"/>
</dbReference>
<dbReference type="CDD" id="cd02853">
    <property type="entry name" value="E_set_MTHase_like_N"/>
    <property type="match status" value="1"/>
</dbReference>
<evidence type="ECO:0000256" key="6">
    <source>
        <dbReference type="ARBA" id="ARBA00022490"/>
    </source>
</evidence>
<dbReference type="GO" id="GO:0033942">
    <property type="term" value="F:4-alpha-D-(1-&gt;4)-alpha-D-glucanotrehalose trehalohydrolase activity"/>
    <property type="evidence" value="ECO:0007669"/>
    <property type="project" value="UniProtKB-EC"/>
</dbReference>
<evidence type="ECO:0000256" key="13">
    <source>
        <dbReference type="NCBIfam" id="TIGR02402"/>
    </source>
</evidence>
<feature type="domain" description="Glycosyl hydrolase family 13 catalytic" evidence="17">
    <location>
        <begin position="83"/>
        <end position="459"/>
    </location>
</feature>
<comment type="similarity">
    <text evidence="3 14">Belongs to the glycosyl hydrolase 13 family.</text>
</comment>
<dbReference type="SUPFAM" id="SSF81296">
    <property type="entry name" value="E set domains"/>
    <property type="match status" value="1"/>
</dbReference>
<evidence type="ECO:0000256" key="1">
    <source>
        <dbReference type="ARBA" id="ARBA00004496"/>
    </source>
</evidence>
<dbReference type="SMART" id="SM00642">
    <property type="entry name" value="Aamy"/>
    <property type="match status" value="1"/>
</dbReference>
<evidence type="ECO:0000313" key="18">
    <source>
        <dbReference type="EMBL" id="PGH55105.1"/>
    </source>
</evidence>
<dbReference type="PANTHER" id="PTHR43651:SF11">
    <property type="entry name" value="MALTO-OLIGOSYLTREHALOSE TREHALOHYDROLASE"/>
    <property type="match status" value="1"/>
</dbReference>
<dbReference type="PIRSF" id="PIRSF006337">
    <property type="entry name" value="Trehalose_TreZ"/>
    <property type="match status" value="1"/>
</dbReference>
<protein>
    <recommendedName>
        <fullName evidence="5 13">Malto-oligosyltrehalose trehalohydrolase</fullName>
        <shortName evidence="14">MTHase</shortName>
        <ecNumber evidence="4 13">3.2.1.141</ecNumber>
    </recommendedName>
    <alternativeName>
        <fullName evidence="11 14">4-alpha-D-((1-&gt;4)-alpha-D-glucano)trehalose trehalohydrolase</fullName>
    </alternativeName>
    <alternativeName>
        <fullName evidence="10 14">Maltooligosyl trehalose trehalohydrolase</fullName>
    </alternativeName>
</protein>